<name>A0AAV3T3W3_9EURY</name>
<evidence type="ECO:0000313" key="3">
    <source>
        <dbReference type="EMBL" id="GAA0653840.1"/>
    </source>
</evidence>
<protein>
    <submittedName>
        <fullName evidence="3">Helix-turn-helix transcriptional regulator</fullName>
    </submittedName>
</protein>
<dbReference type="RefSeq" id="WP_227260619.1">
    <property type="nucleotide sequence ID" value="NZ_BAAADU010000002.1"/>
</dbReference>
<proteinExistence type="predicted"/>
<dbReference type="Proteomes" id="UP001500194">
    <property type="component" value="Unassembled WGS sequence"/>
</dbReference>
<dbReference type="InterPro" id="IPR036388">
    <property type="entry name" value="WH-like_DNA-bd_sf"/>
</dbReference>
<dbReference type="InterPro" id="IPR013561">
    <property type="entry name" value="FilR1_middle_dom"/>
</dbReference>
<reference evidence="3 4" key="1">
    <citation type="journal article" date="2019" name="Int. J. Syst. Evol. Microbiol.">
        <title>The Global Catalogue of Microorganisms (GCM) 10K type strain sequencing project: providing services to taxonomists for standard genome sequencing and annotation.</title>
        <authorList>
            <consortium name="The Broad Institute Genomics Platform"/>
            <consortium name="The Broad Institute Genome Sequencing Center for Infectious Disease"/>
            <person name="Wu L."/>
            <person name="Ma J."/>
        </authorList>
    </citation>
    <scope>NUCLEOTIDE SEQUENCE [LARGE SCALE GENOMIC DNA]</scope>
    <source>
        <strain evidence="3 4">JCM 16327</strain>
    </source>
</reference>
<accession>A0AAV3T3W3</accession>
<dbReference type="AlphaFoldDB" id="A0AAV3T3W3"/>
<dbReference type="GeneID" id="68573659"/>
<feature type="domain" description="Methanogenesis regulatory protein FilR1 middle" evidence="1">
    <location>
        <begin position="120"/>
        <end position="250"/>
    </location>
</feature>
<organism evidence="3 4">
    <name type="scientific">Salarchaeum japonicum</name>
    <dbReference type="NCBI Taxonomy" id="555573"/>
    <lineage>
        <taxon>Archaea</taxon>
        <taxon>Methanobacteriati</taxon>
        <taxon>Methanobacteriota</taxon>
        <taxon>Stenosarchaea group</taxon>
        <taxon>Halobacteria</taxon>
        <taxon>Halobacteriales</taxon>
        <taxon>Halobacteriaceae</taxon>
    </lineage>
</organism>
<dbReference type="InterPro" id="IPR057527">
    <property type="entry name" value="HVO_A0261-like_N"/>
</dbReference>
<evidence type="ECO:0000313" key="4">
    <source>
        <dbReference type="Proteomes" id="UP001500194"/>
    </source>
</evidence>
<gene>
    <name evidence="3" type="ORF">GCM10009019_16640</name>
</gene>
<feature type="domain" description="HVO-A0261-like N-terminal" evidence="2">
    <location>
        <begin position="5"/>
        <end position="82"/>
    </location>
</feature>
<sequence>MPESDAEMRRLLERRSPVLAALQASPARKPELVAELESSRSTVDRAIAELTEAGLVEKDGSEYAVTTAGRLALREYRAYERATDAVSSTTAFVNHLPRDAPVSTSLLEGASVTMSAAHAPDQALKPSNELFERATRMRGLAPVVLSFYPSLIAERLGEGDLTVEIIAEPDVLEALPSLPEFGTPSLSEADGLEVYESDQELPYALWIMDTPESSYAGITAYDGGGVAGVLINETDAAVQWAEDHYAQYRAEADEISTAEL</sequence>
<dbReference type="Gene3D" id="1.10.10.10">
    <property type="entry name" value="Winged helix-like DNA-binding domain superfamily/Winged helix DNA-binding domain"/>
    <property type="match status" value="1"/>
</dbReference>
<dbReference type="EMBL" id="BAAADU010000002">
    <property type="protein sequence ID" value="GAA0653840.1"/>
    <property type="molecule type" value="Genomic_DNA"/>
</dbReference>
<evidence type="ECO:0000259" key="1">
    <source>
        <dbReference type="Pfam" id="PF08350"/>
    </source>
</evidence>
<keyword evidence="4" id="KW-1185">Reference proteome</keyword>
<dbReference type="InterPro" id="IPR036390">
    <property type="entry name" value="WH_DNA-bd_sf"/>
</dbReference>
<comment type="caution">
    <text evidence="3">The sequence shown here is derived from an EMBL/GenBank/DDBJ whole genome shotgun (WGS) entry which is preliminary data.</text>
</comment>
<dbReference type="Pfam" id="PF08350">
    <property type="entry name" value="FilR1_middle"/>
    <property type="match status" value="1"/>
</dbReference>
<dbReference type="SUPFAM" id="SSF46785">
    <property type="entry name" value="Winged helix' DNA-binding domain"/>
    <property type="match status" value="1"/>
</dbReference>
<evidence type="ECO:0000259" key="2">
    <source>
        <dbReference type="Pfam" id="PF25213"/>
    </source>
</evidence>
<dbReference type="Pfam" id="PF25213">
    <property type="entry name" value="HVO_A0261_N"/>
    <property type="match status" value="1"/>
</dbReference>